<dbReference type="GO" id="GO:0003755">
    <property type="term" value="F:peptidyl-prolyl cis-trans isomerase activity"/>
    <property type="evidence" value="ECO:0007669"/>
    <property type="project" value="TreeGrafter"/>
</dbReference>
<dbReference type="Gene3D" id="1.10.3120.10">
    <property type="entry name" value="Trigger factor, C-terminal domain"/>
    <property type="match status" value="1"/>
</dbReference>
<reference evidence="2" key="1">
    <citation type="submission" date="2020-10" db="EMBL/GenBank/DDBJ databases">
        <authorList>
            <person name="Gilroy R."/>
        </authorList>
    </citation>
    <scope>NUCLEOTIDE SEQUENCE</scope>
    <source>
        <strain evidence="2">ChiHjej13B12-12457</strain>
    </source>
</reference>
<dbReference type="GO" id="GO:0043335">
    <property type="term" value="P:protein unfolding"/>
    <property type="evidence" value="ECO:0007669"/>
    <property type="project" value="TreeGrafter"/>
</dbReference>
<sequence length="440" mass="50655">MEVKELVNDGLTIRLSFHFVKDDYAESRKKILNRFRRNAEIRGFRKGMAPMSLIERIHGGQALVEAINELISNSLNNYIEEHKLTVIGEPLPVEDAEGKNDFDGGEEFDFTFDIALAPKFEISLSTEDHIPYYNVTLTDAEKEEYKKNIYKQYARLENCDEVKDGDFVVADMVQGEKKVDASYIAMNVLHEEAKALFLGKKAGDEMDVNVVETFPNEADRAAMLRVKKEELAGMEPVWHLTVKEVKNYVDAVPGKELYDTLFGPDKVHDEAEFDAALTEKMTEELRQESDYRFMLDAREYLMNKADIKVSEDFLKRWLYQVNEGKFSKEDIDKDFPAFIKDFKWQTVEGRIMSDNKLEVTKEDLNAEALKLARYQFAMYGLNNVPEEHLKGYAANILADDKQGRRIAEKAQENVVLAFVRKTVTIDNKEISSADLRKMNE</sequence>
<dbReference type="SUPFAM" id="SSF109998">
    <property type="entry name" value="Triger factor/SurA peptide-binding domain-like"/>
    <property type="match status" value="1"/>
</dbReference>
<dbReference type="GO" id="GO:0044183">
    <property type="term" value="F:protein folding chaperone"/>
    <property type="evidence" value="ECO:0007669"/>
    <property type="project" value="TreeGrafter"/>
</dbReference>
<evidence type="ECO:0000313" key="3">
    <source>
        <dbReference type="Proteomes" id="UP000886744"/>
    </source>
</evidence>
<proteinExistence type="predicted"/>
<dbReference type="PANTHER" id="PTHR30560:SF3">
    <property type="entry name" value="TRIGGER FACTOR-LIKE PROTEIN TIG, CHLOROPLASTIC"/>
    <property type="match status" value="1"/>
</dbReference>
<dbReference type="GO" id="GO:0051083">
    <property type="term" value="P:'de novo' cotranslational protein folding"/>
    <property type="evidence" value="ECO:0007669"/>
    <property type="project" value="TreeGrafter"/>
</dbReference>
<reference evidence="2" key="2">
    <citation type="journal article" date="2021" name="PeerJ">
        <title>Extensive microbial diversity within the chicken gut microbiome revealed by metagenomics and culture.</title>
        <authorList>
            <person name="Gilroy R."/>
            <person name="Ravi A."/>
            <person name="Getino M."/>
            <person name="Pursley I."/>
            <person name="Horton D.L."/>
            <person name="Alikhan N.F."/>
            <person name="Baker D."/>
            <person name="Gharbi K."/>
            <person name="Hall N."/>
            <person name="Watson M."/>
            <person name="Adriaenssens E.M."/>
            <person name="Foster-Nyarko E."/>
            <person name="Jarju S."/>
            <person name="Secka A."/>
            <person name="Antonio M."/>
            <person name="Oren A."/>
            <person name="Chaudhuri R.R."/>
            <person name="La Ragione R."/>
            <person name="Hildebrand F."/>
            <person name="Pallen M.J."/>
        </authorList>
    </citation>
    <scope>NUCLEOTIDE SEQUENCE</scope>
    <source>
        <strain evidence="2">ChiHjej13B12-12457</strain>
    </source>
</reference>
<feature type="domain" description="Trigger factor ribosome-binding bacterial" evidence="1">
    <location>
        <begin position="1"/>
        <end position="146"/>
    </location>
</feature>
<dbReference type="InterPro" id="IPR005215">
    <property type="entry name" value="Trig_fac"/>
</dbReference>
<accession>A0A9D1DZI8</accession>
<dbReference type="EMBL" id="DVHI01000015">
    <property type="protein sequence ID" value="HIR62070.1"/>
    <property type="molecule type" value="Genomic_DNA"/>
</dbReference>
<gene>
    <name evidence="2" type="ORF">IAC94_00910</name>
</gene>
<dbReference type="Pfam" id="PF05697">
    <property type="entry name" value="Trigger_N"/>
    <property type="match status" value="1"/>
</dbReference>
<organism evidence="2 3">
    <name type="scientific">Candidatus Coprenecus avistercoris</name>
    <dbReference type="NCBI Taxonomy" id="2840730"/>
    <lineage>
        <taxon>Bacteria</taxon>
        <taxon>Pseudomonadati</taxon>
        <taxon>Bacteroidota</taxon>
        <taxon>Bacteroidia</taxon>
        <taxon>Bacteroidales</taxon>
        <taxon>Rikenellaceae</taxon>
        <taxon>Rikenellaceae incertae sedis</taxon>
        <taxon>Candidatus Coprenecus</taxon>
    </lineage>
</organism>
<dbReference type="InterPro" id="IPR008881">
    <property type="entry name" value="Trigger_fac_ribosome-bd_bac"/>
</dbReference>
<evidence type="ECO:0000313" key="2">
    <source>
        <dbReference type="EMBL" id="HIR62070.1"/>
    </source>
</evidence>
<dbReference type="SUPFAM" id="SSF102735">
    <property type="entry name" value="Trigger factor ribosome-binding domain"/>
    <property type="match status" value="1"/>
</dbReference>
<dbReference type="InterPro" id="IPR037041">
    <property type="entry name" value="Trigger_fac_C_sf"/>
</dbReference>
<dbReference type="Proteomes" id="UP000886744">
    <property type="component" value="Unassembled WGS sequence"/>
</dbReference>
<name>A0A9D1DZI8_9BACT</name>
<dbReference type="GO" id="GO:0043022">
    <property type="term" value="F:ribosome binding"/>
    <property type="evidence" value="ECO:0007669"/>
    <property type="project" value="TreeGrafter"/>
</dbReference>
<protein>
    <recommendedName>
        <fullName evidence="1">Trigger factor ribosome-binding bacterial domain-containing protein</fullName>
    </recommendedName>
</protein>
<dbReference type="Gene3D" id="3.30.70.1050">
    <property type="entry name" value="Trigger factor ribosome-binding domain"/>
    <property type="match status" value="1"/>
</dbReference>
<evidence type="ECO:0000259" key="1">
    <source>
        <dbReference type="Pfam" id="PF05697"/>
    </source>
</evidence>
<dbReference type="AlphaFoldDB" id="A0A9D1DZI8"/>
<dbReference type="GO" id="GO:0015031">
    <property type="term" value="P:protein transport"/>
    <property type="evidence" value="ECO:0007669"/>
    <property type="project" value="InterPro"/>
</dbReference>
<comment type="caution">
    <text evidence="2">The sequence shown here is derived from an EMBL/GenBank/DDBJ whole genome shotgun (WGS) entry which is preliminary data.</text>
</comment>
<dbReference type="PANTHER" id="PTHR30560">
    <property type="entry name" value="TRIGGER FACTOR CHAPERONE AND PEPTIDYL-PROLYL CIS/TRANS ISOMERASE"/>
    <property type="match status" value="1"/>
</dbReference>
<dbReference type="InterPro" id="IPR027304">
    <property type="entry name" value="Trigger_fact/SurA_dom_sf"/>
</dbReference>
<dbReference type="InterPro" id="IPR036611">
    <property type="entry name" value="Trigger_fac_ribosome-bd_sf"/>
</dbReference>